<evidence type="ECO:0000313" key="2">
    <source>
        <dbReference type="Proteomes" id="UP001159427"/>
    </source>
</evidence>
<evidence type="ECO:0000313" key="1">
    <source>
        <dbReference type="EMBL" id="CAH3199086.1"/>
    </source>
</evidence>
<evidence type="ECO:0008006" key="3">
    <source>
        <dbReference type="Google" id="ProtNLM"/>
    </source>
</evidence>
<dbReference type="Gene3D" id="2.10.50.10">
    <property type="entry name" value="Tumor Necrosis Factor Receptor, subunit A, domain 2"/>
    <property type="match status" value="1"/>
</dbReference>
<keyword evidence="2" id="KW-1185">Reference proteome</keyword>
<sequence>EGSLPLIIEIVKVANKKMHPDVRFYQIKTVEMRGVGHDDSEYIDVSSFTEWSWINDQLLPAFKQSGFANQSLGKYKLLPCSLGWFVNASSEANKCIECPAGGFYSDQLAFVNDSCLHCKNGTFVHYNNAP</sequence>
<reference evidence="1 2" key="1">
    <citation type="submission" date="2022-05" db="EMBL/GenBank/DDBJ databases">
        <authorList>
            <consortium name="Genoscope - CEA"/>
            <person name="William W."/>
        </authorList>
    </citation>
    <scope>NUCLEOTIDE SEQUENCE [LARGE SCALE GENOMIC DNA]</scope>
</reference>
<protein>
    <recommendedName>
        <fullName evidence="3">Tyrosine-protein kinase ephrin type A/B receptor-like domain-containing protein</fullName>
    </recommendedName>
</protein>
<feature type="non-terminal residue" evidence="1">
    <location>
        <position position="1"/>
    </location>
</feature>
<dbReference type="Proteomes" id="UP001159427">
    <property type="component" value="Unassembled WGS sequence"/>
</dbReference>
<gene>
    <name evidence="1" type="ORF">PEVE_00038294</name>
</gene>
<organism evidence="1 2">
    <name type="scientific">Porites evermanni</name>
    <dbReference type="NCBI Taxonomy" id="104178"/>
    <lineage>
        <taxon>Eukaryota</taxon>
        <taxon>Metazoa</taxon>
        <taxon>Cnidaria</taxon>
        <taxon>Anthozoa</taxon>
        <taxon>Hexacorallia</taxon>
        <taxon>Scleractinia</taxon>
        <taxon>Fungiina</taxon>
        <taxon>Poritidae</taxon>
        <taxon>Porites</taxon>
    </lineage>
</organism>
<accession>A0ABN8T457</accession>
<name>A0ABN8T457_9CNID</name>
<proteinExistence type="predicted"/>
<comment type="caution">
    <text evidence="1">The sequence shown here is derived from an EMBL/GenBank/DDBJ whole genome shotgun (WGS) entry which is preliminary data.</text>
</comment>
<feature type="non-terminal residue" evidence="1">
    <location>
        <position position="130"/>
    </location>
</feature>
<dbReference type="EMBL" id="CALNXI010006455">
    <property type="protein sequence ID" value="CAH3199086.1"/>
    <property type="molecule type" value="Genomic_DNA"/>
</dbReference>